<feature type="domain" description="GPI inositol-deacylase winged helix" evidence="2">
    <location>
        <begin position="532"/>
        <end position="623"/>
    </location>
</feature>
<dbReference type="Pfam" id="PF22939">
    <property type="entry name" value="WHD_GPIID"/>
    <property type="match status" value="1"/>
</dbReference>
<evidence type="ECO:0000259" key="2">
    <source>
        <dbReference type="Pfam" id="PF22939"/>
    </source>
</evidence>
<gene>
    <name evidence="4" type="ORF">CDD81_1598</name>
</gene>
<reference evidence="4 5" key="1">
    <citation type="submission" date="2017-06" db="EMBL/GenBank/DDBJ databases">
        <title>Ant-infecting Ophiocordyceps genomes reveal a high diversity of potential behavioral manipulation genes and a possible major role for enterotoxins.</title>
        <authorList>
            <person name="De Bekker C."/>
            <person name="Evans H.C."/>
            <person name="Brachmann A."/>
            <person name="Hughes D.P."/>
        </authorList>
    </citation>
    <scope>NUCLEOTIDE SEQUENCE [LARGE SCALE GENOMIC DNA]</scope>
    <source>
        <strain evidence="4 5">Map64</strain>
    </source>
</reference>
<keyword evidence="5" id="KW-1185">Reference proteome</keyword>
<dbReference type="PANTHER" id="PTHR10039">
    <property type="entry name" value="AMELOGENIN"/>
    <property type="match status" value="1"/>
</dbReference>
<dbReference type="EMBL" id="NJET01000143">
    <property type="protein sequence ID" value="PHH60508.1"/>
    <property type="molecule type" value="Genomic_DNA"/>
</dbReference>
<dbReference type="InterPro" id="IPR054471">
    <property type="entry name" value="GPIID_WHD"/>
</dbReference>
<organism evidence="4 5">
    <name type="scientific">Ophiocordyceps australis</name>
    <dbReference type="NCBI Taxonomy" id="1399860"/>
    <lineage>
        <taxon>Eukaryota</taxon>
        <taxon>Fungi</taxon>
        <taxon>Dikarya</taxon>
        <taxon>Ascomycota</taxon>
        <taxon>Pezizomycotina</taxon>
        <taxon>Sordariomycetes</taxon>
        <taxon>Hypocreomycetidae</taxon>
        <taxon>Hypocreales</taxon>
        <taxon>Ophiocordycipitaceae</taxon>
        <taxon>Ophiocordyceps</taxon>
    </lineage>
</organism>
<accession>A0A2C5XFB2</accession>
<evidence type="ECO:0000313" key="4">
    <source>
        <dbReference type="EMBL" id="PHH60508.1"/>
    </source>
</evidence>
<dbReference type="InterPro" id="IPR056884">
    <property type="entry name" value="NPHP3-like_N"/>
</dbReference>
<dbReference type="OrthoDB" id="4772757at2759"/>
<evidence type="ECO:0000259" key="3">
    <source>
        <dbReference type="Pfam" id="PF24883"/>
    </source>
</evidence>
<sequence>MTLAISRAAPLKPEIRLAQAISEFQAHLPAAQKAIFDETRCLTAKAPPSMHSVMVMTAEFDGRPERAGLRSFGTRMVKFLGLVQRFASLGDILVGASQNLIAAGVWTVVRLTLMGVVSVVASPDHLTAFFMRIGHTAPCFEELGLLYNRSKALQNHIAEYFIIVVQVCHKLYKSSRMSTLRQMASSLCDSDLSSYERQLNDWAQTIKTNISLLASQDQVSSRNLLSGLSKSQSESRRRKAKSRVLNSCSKYDFQTSWTKIRKSGTTSLFTQAPEYTQWQAHAGSCTLICKGQLGAGKSVWLANMVDHVNLHVQQLKPRCSVAYFFCRHDIAESLESGTIFSSLVRQLLADVPDLTKAEEIIDQSGPVLGSHKLLALLKSVCRHGTRVFVVLDGLDECEKEQQYSLIECLLRLGRQLDLHLCLSLRSEANNILNCVKRRLPWNLVVELPKNNPDIDIFIAQQLRQHQISGNLAVRDQALLAEIEDALSKGAQGMFLWVALQLESLCEAQTDQDINDALANLPRDLPETYHRIMQKAQNKTVDYQERILKLVVAAQEPLTLGQLREALSVVIGDVSWDPSRVINDIKKTLACCGSLVIVDEDDLGVRLVHGSFKQFLLGQSQESSSTVFTVKDAHDMMARTILTYLNYPIFETQISPTAPRPSFQANTIVSNLIDESLPRFLGQPVKRNLTKAMGQSSKLHDFDINKVLHRGSRTSMDHDFELQSYAKRHVNKHVELLLDLAHVNEVYDFRVLAETKARGNDTLLALLLLRGAKEWRGSCWRPMMTLWQVQIARNLALEWRFDLFDDVDFMFLFDFPAVWEVWCSDQEMTISLSTFRDAYIQIIRSSNCDTHLKMEYTRLMMGQPLRERVWID</sequence>
<dbReference type="Pfam" id="PF24883">
    <property type="entry name" value="NPHP3_N"/>
    <property type="match status" value="1"/>
</dbReference>
<protein>
    <submittedName>
        <fullName evidence="4">Uncharacterized protein</fullName>
    </submittedName>
</protein>
<evidence type="ECO:0000313" key="5">
    <source>
        <dbReference type="Proteomes" id="UP000226192"/>
    </source>
</evidence>
<feature type="domain" description="Nephrocystin 3-like N-terminal" evidence="3">
    <location>
        <begin position="264"/>
        <end position="421"/>
    </location>
</feature>
<dbReference type="InterPro" id="IPR027417">
    <property type="entry name" value="P-loop_NTPase"/>
</dbReference>
<name>A0A2C5XFB2_9HYPO</name>
<proteinExistence type="predicted"/>
<keyword evidence="1" id="KW-0677">Repeat</keyword>
<evidence type="ECO:0000256" key="1">
    <source>
        <dbReference type="ARBA" id="ARBA00022737"/>
    </source>
</evidence>
<dbReference type="STRING" id="1399860.A0A2C5XFB2"/>
<dbReference type="AlphaFoldDB" id="A0A2C5XFB2"/>
<dbReference type="Gene3D" id="3.40.50.300">
    <property type="entry name" value="P-loop containing nucleotide triphosphate hydrolases"/>
    <property type="match status" value="1"/>
</dbReference>
<dbReference type="PANTHER" id="PTHR10039:SF10">
    <property type="entry name" value="NACHT DOMAIN-CONTAINING PROTEIN"/>
    <property type="match status" value="1"/>
</dbReference>
<comment type="caution">
    <text evidence="4">The sequence shown here is derived from an EMBL/GenBank/DDBJ whole genome shotgun (WGS) entry which is preliminary data.</text>
</comment>
<dbReference type="Proteomes" id="UP000226192">
    <property type="component" value="Unassembled WGS sequence"/>
</dbReference>